<evidence type="ECO:0000256" key="6">
    <source>
        <dbReference type="ARBA" id="ARBA00048612"/>
    </source>
</evidence>
<evidence type="ECO:0000313" key="9">
    <source>
        <dbReference type="Proteomes" id="UP000054359"/>
    </source>
</evidence>
<dbReference type="InterPro" id="IPR003788">
    <property type="entry name" value="NDUFAF7"/>
</dbReference>
<dbReference type="GO" id="GO:0035243">
    <property type="term" value="F:protein-arginine omega-N symmetric methyltransferase activity"/>
    <property type="evidence" value="ECO:0007669"/>
    <property type="project" value="UniProtKB-EC"/>
</dbReference>
<dbReference type="OMA" id="FIDIGKN"/>
<reference evidence="8 9" key="1">
    <citation type="submission" date="2013-11" db="EMBL/GenBank/DDBJ databases">
        <title>Genome sequencing of Stegodyphus mimosarum.</title>
        <authorList>
            <person name="Bechsgaard J."/>
        </authorList>
    </citation>
    <scope>NUCLEOTIDE SEQUENCE [LARGE SCALE GENOMIC DNA]</scope>
</reference>
<evidence type="ECO:0000256" key="1">
    <source>
        <dbReference type="ARBA" id="ARBA00004173"/>
    </source>
</evidence>
<comment type="catalytic activity">
    <reaction evidence="6 7">
        <text>L-arginyl-[protein] + 2 S-adenosyl-L-methionine = N(omega),N(omega)'-dimethyl-L-arginyl-[protein] + 2 S-adenosyl-L-homocysteine + 2 H(+)</text>
        <dbReference type="Rhea" id="RHEA:48108"/>
        <dbReference type="Rhea" id="RHEA-COMP:10532"/>
        <dbReference type="Rhea" id="RHEA-COMP:11992"/>
        <dbReference type="ChEBI" id="CHEBI:15378"/>
        <dbReference type="ChEBI" id="CHEBI:29965"/>
        <dbReference type="ChEBI" id="CHEBI:57856"/>
        <dbReference type="ChEBI" id="CHEBI:59789"/>
        <dbReference type="ChEBI" id="CHEBI:88221"/>
        <dbReference type="EC" id="2.1.1.320"/>
    </reaction>
</comment>
<evidence type="ECO:0000256" key="2">
    <source>
        <dbReference type="ARBA" id="ARBA00005891"/>
    </source>
</evidence>
<dbReference type="AlphaFoldDB" id="A0A087TNE1"/>
<evidence type="ECO:0000256" key="4">
    <source>
        <dbReference type="ARBA" id="ARBA00022679"/>
    </source>
</evidence>
<evidence type="ECO:0000313" key="8">
    <source>
        <dbReference type="EMBL" id="KFM66630.1"/>
    </source>
</evidence>
<comment type="similarity">
    <text evidence="2 7">Belongs to the NDUFAF7 family.</text>
</comment>
<dbReference type="PANTHER" id="PTHR12049:SF7">
    <property type="entry name" value="PROTEIN ARGININE METHYLTRANSFERASE NDUFAF7, MITOCHONDRIAL"/>
    <property type="match status" value="1"/>
</dbReference>
<keyword evidence="9" id="KW-1185">Reference proteome</keyword>
<dbReference type="InterPro" id="IPR038375">
    <property type="entry name" value="NDUFAF7_sf"/>
</dbReference>
<proteinExistence type="inferred from homology"/>
<dbReference type="STRING" id="407821.A0A087TNE1"/>
<dbReference type="OrthoDB" id="438553at2759"/>
<protein>
    <recommendedName>
        <fullName evidence="7">Protein arginine methyltransferase NDUFAF7</fullName>
        <ecNumber evidence="7">2.1.1.320</ecNumber>
    </recommendedName>
</protein>
<dbReference type="PANTHER" id="PTHR12049">
    <property type="entry name" value="PROTEIN ARGININE METHYLTRANSFERASE NDUFAF7, MITOCHONDRIAL"/>
    <property type="match status" value="1"/>
</dbReference>
<keyword evidence="4 7" id="KW-0808">Transferase</keyword>
<evidence type="ECO:0000256" key="3">
    <source>
        <dbReference type="ARBA" id="ARBA00022603"/>
    </source>
</evidence>
<dbReference type="GO" id="GO:0032981">
    <property type="term" value="P:mitochondrial respiratory chain complex I assembly"/>
    <property type="evidence" value="ECO:0007669"/>
    <property type="project" value="TreeGrafter"/>
</dbReference>
<dbReference type="Proteomes" id="UP000054359">
    <property type="component" value="Unassembled WGS sequence"/>
</dbReference>
<dbReference type="EMBL" id="KK116037">
    <property type="protein sequence ID" value="KFM66630.1"/>
    <property type="molecule type" value="Genomic_DNA"/>
</dbReference>
<dbReference type="Gene3D" id="3.40.50.12710">
    <property type="match status" value="1"/>
</dbReference>
<dbReference type="Pfam" id="PF02636">
    <property type="entry name" value="Methyltransf_28"/>
    <property type="match status" value="1"/>
</dbReference>
<keyword evidence="5 7" id="KW-0496">Mitochondrion</keyword>
<dbReference type="GO" id="GO:0005739">
    <property type="term" value="C:mitochondrion"/>
    <property type="evidence" value="ECO:0007669"/>
    <property type="project" value="UniProtKB-SubCell"/>
</dbReference>
<evidence type="ECO:0000256" key="5">
    <source>
        <dbReference type="ARBA" id="ARBA00023128"/>
    </source>
</evidence>
<organism evidence="8 9">
    <name type="scientific">Stegodyphus mimosarum</name>
    <name type="common">African social velvet spider</name>
    <dbReference type="NCBI Taxonomy" id="407821"/>
    <lineage>
        <taxon>Eukaryota</taxon>
        <taxon>Metazoa</taxon>
        <taxon>Ecdysozoa</taxon>
        <taxon>Arthropoda</taxon>
        <taxon>Chelicerata</taxon>
        <taxon>Arachnida</taxon>
        <taxon>Araneae</taxon>
        <taxon>Araneomorphae</taxon>
        <taxon>Entelegynae</taxon>
        <taxon>Eresoidea</taxon>
        <taxon>Eresidae</taxon>
        <taxon>Stegodyphus</taxon>
    </lineage>
</organism>
<gene>
    <name evidence="8" type="ORF">X975_22646</name>
</gene>
<comment type="function">
    <text evidence="7">Arginine methyltransferase involved in the assembly or stability of mitochondrial NADH:ubiquinone oxidoreductase complex (complex I).</text>
</comment>
<keyword evidence="3 7" id="KW-0489">Methyltransferase</keyword>
<dbReference type="InterPro" id="IPR029063">
    <property type="entry name" value="SAM-dependent_MTases_sf"/>
</dbReference>
<dbReference type="GO" id="GO:0032259">
    <property type="term" value="P:methylation"/>
    <property type="evidence" value="ECO:0007669"/>
    <property type="project" value="UniProtKB-KW"/>
</dbReference>
<evidence type="ECO:0000256" key="7">
    <source>
        <dbReference type="RuleBase" id="RU364114"/>
    </source>
</evidence>
<sequence length="148" mass="17286">MDFSIHLIEISPYLCQMQKSKLCSEENKYEDLYSKSLQTRYGFPVTWHPHLHTVPDSFSLFLAHEFLDVLPVHKFQKTDDGWKEILIDFRNNKLQYVMSRNTTPAAELLIDPSEKRDHVEISPEVGILINDVCKRMKEDGGITLIVDY</sequence>
<feature type="non-terminal residue" evidence="8">
    <location>
        <position position="148"/>
    </location>
</feature>
<accession>A0A087TNE1</accession>
<name>A0A087TNE1_STEMI</name>
<dbReference type="SUPFAM" id="SSF53335">
    <property type="entry name" value="S-adenosyl-L-methionine-dependent methyltransferases"/>
    <property type="match status" value="1"/>
</dbReference>
<comment type="subcellular location">
    <subcellularLocation>
        <location evidence="1 7">Mitochondrion</location>
    </subcellularLocation>
</comment>
<dbReference type="EC" id="2.1.1.320" evidence="7"/>